<organism evidence="1 2">
    <name type="scientific">Brevibacterium epidermidis</name>
    <dbReference type="NCBI Taxonomy" id="1698"/>
    <lineage>
        <taxon>Bacteria</taxon>
        <taxon>Bacillati</taxon>
        <taxon>Actinomycetota</taxon>
        <taxon>Actinomycetes</taxon>
        <taxon>Micrococcales</taxon>
        <taxon>Brevibacteriaceae</taxon>
        <taxon>Brevibacterium</taxon>
    </lineage>
</organism>
<dbReference type="EMBL" id="JBGBYS010000002">
    <property type="protein sequence ID" value="MEY9257660.1"/>
    <property type="molecule type" value="Genomic_DNA"/>
</dbReference>
<sequence>MTSTSGRASPRLTSDEIRSTKWSSGFRRSRAMPGEGILGEGIRRWDLLPWAGRNE</sequence>
<proteinExistence type="predicted"/>
<name>A0ABV4EGL1_BREEP</name>
<gene>
    <name evidence="1" type="ORF">ABH903_000670</name>
</gene>
<evidence type="ECO:0000313" key="1">
    <source>
        <dbReference type="EMBL" id="MEY9257660.1"/>
    </source>
</evidence>
<reference evidence="1 2" key="1">
    <citation type="submission" date="2024-07" db="EMBL/GenBank/DDBJ databases">
        <title>Mealworm larvae gut microbial communities from Newark, Delaware, USA.</title>
        <authorList>
            <person name="Blenner M."/>
        </authorList>
    </citation>
    <scope>NUCLEOTIDE SEQUENCE [LARGE SCALE GENOMIC DNA]</scope>
    <source>
        <strain evidence="1 2">UD i117</strain>
    </source>
</reference>
<evidence type="ECO:0000313" key="2">
    <source>
        <dbReference type="Proteomes" id="UP001565435"/>
    </source>
</evidence>
<accession>A0ABV4EGL1</accession>
<keyword evidence="2" id="KW-1185">Reference proteome</keyword>
<dbReference type="RefSeq" id="WP_369865848.1">
    <property type="nucleotide sequence ID" value="NZ_JBGBYS010000002.1"/>
</dbReference>
<protein>
    <submittedName>
        <fullName evidence="1">Uncharacterized protein</fullName>
    </submittedName>
</protein>
<dbReference type="Proteomes" id="UP001565435">
    <property type="component" value="Unassembled WGS sequence"/>
</dbReference>
<comment type="caution">
    <text evidence="1">The sequence shown here is derived from an EMBL/GenBank/DDBJ whole genome shotgun (WGS) entry which is preliminary data.</text>
</comment>